<dbReference type="InterPro" id="IPR002401">
    <property type="entry name" value="Cyt_P450_E_grp-I"/>
</dbReference>
<dbReference type="OrthoDB" id="47031at2759"/>
<evidence type="ECO:0008006" key="9">
    <source>
        <dbReference type="Google" id="ProtNLM"/>
    </source>
</evidence>
<evidence type="ECO:0000313" key="8">
    <source>
        <dbReference type="Proteomes" id="UP000291116"/>
    </source>
</evidence>
<dbReference type="EMBL" id="CAACVS010000197">
    <property type="protein sequence ID" value="VEU38993.1"/>
    <property type="molecule type" value="Genomic_DNA"/>
</dbReference>
<feature type="region of interest" description="Disordered" evidence="5">
    <location>
        <begin position="534"/>
        <end position="561"/>
    </location>
</feature>
<dbReference type="Proteomes" id="UP000291116">
    <property type="component" value="Unassembled WGS sequence"/>
</dbReference>
<keyword evidence="4" id="KW-0503">Monooxygenase</keyword>
<dbReference type="Pfam" id="PF00067">
    <property type="entry name" value="p450"/>
    <property type="match status" value="2"/>
</dbReference>
<keyword evidence="3 4" id="KW-0349">Heme</keyword>
<sequence length="635" mass="69429">MKATINPNNGLNPFLADPMQVHSPVFGMGQLASVTKLSLFLPADFHDFSRSGLVLALVFGLSLVIFLAFSKTQKMEHKQKQEQKQQCSESPGPLWPVVPGARPFVGNTIPGGFKNSTICFEDWAARYGENGIFECNIFGKKLIVLYSDETISALDKHRPYDIIRRSRTSEVLDSLGATGIFTAEGAQWKRERRLVGPALNRKNVKDYVSVVKLVASRLVQKWEDAMEKDGSVLANDDLLCYSVDIISLVVFATDVNSVQTGDKGICSEVQNVLSRAALRIFAPFPYWNIPVVGQYLDGAGFCADRAKATMRGILRDHESPPLKGKDHPRGEDGTTPRVRKTFLAKLLALTEEKGVRLSEDRVIGNLITMFAAGSETTSVTILDCIYELALDKTLGGSLQDEIAGEVLEMFRGASGGSGNGNNNGKSNQTNKGKTAEETIDFDRLNEGLPRLRSLLYEVLRVKGPSPMNNGEARTDVEVNGIVFPAGTQFLLLARYASRVETLWSALHGRSLPGGPEGAGPGAFCPRRWLVVPGGGTASDRQSKHRNHHHHHDGSLPPGVGVTKPTFRNGFRAFGTGPRVCPGRDLAEVEVLVMVSFLLKRFEVSLEGGRSHPPMEYTTSVTFRPSTDVRLVLAPR</sequence>
<gene>
    <name evidence="7" type="ORF">PSNMU_V1.4_AUG-EV-PASAV3_0058290</name>
</gene>
<keyword evidence="4" id="KW-0560">Oxidoreductase</keyword>
<evidence type="ECO:0000313" key="7">
    <source>
        <dbReference type="EMBL" id="VEU38993.1"/>
    </source>
</evidence>
<dbReference type="Gene3D" id="1.10.630.10">
    <property type="entry name" value="Cytochrome P450"/>
    <property type="match status" value="1"/>
</dbReference>
<name>A0A448ZAB0_9STRA</name>
<protein>
    <recommendedName>
        <fullName evidence="9">Cytochrome P450</fullName>
    </recommendedName>
</protein>
<comment type="cofactor">
    <cofactor evidence="1 3">
        <name>heme</name>
        <dbReference type="ChEBI" id="CHEBI:30413"/>
    </cofactor>
</comment>
<keyword evidence="8" id="KW-1185">Reference proteome</keyword>
<evidence type="ECO:0000256" key="6">
    <source>
        <dbReference type="SAM" id="Phobius"/>
    </source>
</evidence>
<feature type="transmembrane region" description="Helical" evidence="6">
    <location>
        <begin position="48"/>
        <end position="69"/>
    </location>
</feature>
<dbReference type="PANTHER" id="PTHR24305:SF166">
    <property type="entry name" value="CYTOCHROME P450 12A4, MITOCHONDRIAL-RELATED"/>
    <property type="match status" value="1"/>
</dbReference>
<feature type="compositionally biased region" description="Basic and acidic residues" evidence="5">
    <location>
        <begin position="316"/>
        <end position="334"/>
    </location>
</feature>
<dbReference type="InterPro" id="IPR036396">
    <property type="entry name" value="Cyt_P450_sf"/>
</dbReference>
<dbReference type="InterPro" id="IPR017972">
    <property type="entry name" value="Cyt_P450_CS"/>
</dbReference>
<keyword evidence="3 4" id="KW-0479">Metal-binding</keyword>
<dbReference type="GO" id="GO:0016705">
    <property type="term" value="F:oxidoreductase activity, acting on paired donors, with incorporation or reduction of molecular oxygen"/>
    <property type="evidence" value="ECO:0007669"/>
    <property type="project" value="InterPro"/>
</dbReference>
<reference evidence="7 8" key="1">
    <citation type="submission" date="2019-01" db="EMBL/GenBank/DDBJ databases">
        <authorList>
            <person name="Ferrante I. M."/>
        </authorList>
    </citation>
    <scope>NUCLEOTIDE SEQUENCE [LARGE SCALE GENOMIC DNA]</scope>
    <source>
        <strain evidence="7 8">B856</strain>
    </source>
</reference>
<dbReference type="PRINTS" id="PR00463">
    <property type="entry name" value="EP450I"/>
</dbReference>
<evidence type="ECO:0000256" key="5">
    <source>
        <dbReference type="SAM" id="MobiDB-lite"/>
    </source>
</evidence>
<feature type="compositionally biased region" description="Low complexity" evidence="5">
    <location>
        <begin position="422"/>
        <end position="432"/>
    </location>
</feature>
<keyword evidence="6" id="KW-1133">Transmembrane helix</keyword>
<dbReference type="PRINTS" id="PR00385">
    <property type="entry name" value="P450"/>
</dbReference>
<dbReference type="InterPro" id="IPR050121">
    <property type="entry name" value="Cytochrome_P450_monoxygenase"/>
</dbReference>
<feature type="region of interest" description="Disordered" evidence="5">
    <location>
        <begin position="316"/>
        <end position="335"/>
    </location>
</feature>
<dbReference type="PANTHER" id="PTHR24305">
    <property type="entry name" value="CYTOCHROME P450"/>
    <property type="match status" value="1"/>
</dbReference>
<proteinExistence type="inferred from homology"/>
<evidence type="ECO:0000256" key="4">
    <source>
        <dbReference type="RuleBase" id="RU000461"/>
    </source>
</evidence>
<dbReference type="SUPFAM" id="SSF48264">
    <property type="entry name" value="Cytochrome P450"/>
    <property type="match status" value="1"/>
</dbReference>
<dbReference type="GO" id="GO:0020037">
    <property type="term" value="F:heme binding"/>
    <property type="evidence" value="ECO:0007669"/>
    <property type="project" value="InterPro"/>
</dbReference>
<comment type="similarity">
    <text evidence="2 4">Belongs to the cytochrome P450 family.</text>
</comment>
<feature type="compositionally biased region" description="Basic residues" evidence="5">
    <location>
        <begin position="542"/>
        <end position="551"/>
    </location>
</feature>
<dbReference type="AlphaFoldDB" id="A0A448ZAB0"/>
<keyword evidence="6" id="KW-0472">Membrane</keyword>
<dbReference type="GO" id="GO:0004497">
    <property type="term" value="F:monooxygenase activity"/>
    <property type="evidence" value="ECO:0007669"/>
    <property type="project" value="UniProtKB-KW"/>
</dbReference>
<feature type="region of interest" description="Disordered" evidence="5">
    <location>
        <begin position="413"/>
        <end position="435"/>
    </location>
</feature>
<evidence type="ECO:0000256" key="2">
    <source>
        <dbReference type="ARBA" id="ARBA00010617"/>
    </source>
</evidence>
<keyword evidence="3 4" id="KW-0408">Iron</keyword>
<evidence type="ECO:0000256" key="3">
    <source>
        <dbReference type="PIRSR" id="PIRSR602401-1"/>
    </source>
</evidence>
<dbReference type="PROSITE" id="PS00086">
    <property type="entry name" value="CYTOCHROME_P450"/>
    <property type="match status" value="1"/>
</dbReference>
<accession>A0A448ZAB0</accession>
<organism evidence="7 8">
    <name type="scientific">Pseudo-nitzschia multistriata</name>
    <dbReference type="NCBI Taxonomy" id="183589"/>
    <lineage>
        <taxon>Eukaryota</taxon>
        <taxon>Sar</taxon>
        <taxon>Stramenopiles</taxon>
        <taxon>Ochrophyta</taxon>
        <taxon>Bacillariophyta</taxon>
        <taxon>Bacillariophyceae</taxon>
        <taxon>Bacillariophycidae</taxon>
        <taxon>Bacillariales</taxon>
        <taxon>Bacillariaceae</taxon>
        <taxon>Pseudo-nitzschia</taxon>
    </lineage>
</organism>
<evidence type="ECO:0000256" key="1">
    <source>
        <dbReference type="ARBA" id="ARBA00001971"/>
    </source>
</evidence>
<keyword evidence="6" id="KW-0812">Transmembrane</keyword>
<dbReference type="InterPro" id="IPR001128">
    <property type="entry name" value="Cyt_P450"/>
</dbReference>
<dbReference type="GO" id="GO:0005506">
    <property type="term" value="F:iron ion binding"/>
    <property type="evidence" value="ECO:0007669"/>
    <property type="project" value="InterPro"/>
</dbReference>
<feature type="binding site" description="axial binding residue" evidence="3">
    <location>
        <position position="580"/>
    </location>
    <ligand>
        <name>heme</name>
        <dbReference type="ChEBI" id="CHEBI:30413"/>
    </ligand>
    <ligandPart>
        <name>Fe</name>
        <dbReference type="ChEBI" id="CHEBI:18248"/>
    </ligandPart>
</feature>